<dbReference type="SUPFAM" id="SSF51735">
    <property type="entry name" value="NAD(P)-binding Rossmann-fold domains"/>
    <property type="match status" value="1"/>
</dbReference>
<protein>
    <submittedName>
        <fullName evidence="5">Multi-functional enzyme with acyl-CoA-reductase activity ACRA1</fullName>
        <ecNumber evidence="5">1.2.1.-</ecNumber>
    </submittedName>
</protein>
<accession>A0A0T9G0G3</accession>
<name>A0A0T9G0G3_MYCTX</name>
<dbReference type="GO" id="GO:0016020">
    <property type="term" value="C:membrane"/>
    <property type="evidence" value="ECO:0007669"/>
    <property type="project" value="TreeGrafter"/>
</dbReference>
<dbReference type="Pfam" id="PF00106">
    <property type="entry name" value="adh_short"/>
    <property type="match status" value="1"/>
</dbReference>
<dbReference type="AlphaFoldDB" id="A0A0T9G0G3"/>
<dbReference type="EC" id="1.2.1.-" evidence="5"/>
<evidence type="ECO:0000256" key="3">
    <source>
        <dbReference type="RuleBase" id="RU000363"/>
    </source>
</evidence>
<comment type="similarity">
    <text evidence="1 3">Belongs to the short-chain dehydrogenases/reductases (SDR) family.</text>
</comment>
<feature type="region of interest" description="Disordered" evidence="4">
    <location>
        <begin position="195"/>
        <end position="221"/>
    </location>
</feature>
<dbReference type="GO" id="GO:0016491">
    <property type="term" value="F:oxidoreductase activity"/>
    <property type="evidence" value="ECO:0007669"/>
    <property type="project" value="UniProtKB-KW"/>
</dbReference>
<dbReference type="PRINTS" id="PR00080">
    <property type="entry name" value="SDRFAMILY"/>
</dbReference>
<dbReference type="Gene3D" id="3.40.50.720">
    <property type="entry name" value="NAD(P)-binding Rossmann-like Domain"/>
    <property type="match status" value="1"/>
</dbReference>
<dbReference type="Proteomes" id="UP000038802">
    <property type="component" value="Unassembled WGS sequence"/>
</dbReference>
<keyword evidence="2 5" id="KW-0560">Oxidoreductase</keyword>
<evidence type="ECO:0000313" key="6">
    <source>
        <dbReference type="Proteomes" id="UP000038802"/>
    </source>
</evidence>
<gene>
    <name evidence="5" type="primary">acrA1</name>
    <name evidence="5" type="ORF">ERS007703_01615</name>
</gene>
<evidence type="ECO:0000256" key="4">
    <source>
        <dbReference type="SAM" id="MobiDB-lite"/>
    </source>
</evidence>
<evidence type="ECO:0000313" key="5">
    <source>
        <dbReference type="EMBL" id="COV55302.1"/>
    </source>
</evidence>
<evidence type="ECO:0000256" key="2">
    <source>
        <dbReference type="ARBA" id="ARBA00023002"/>
    </source>
</evidence>
<organism evidence="5 6">
    <name type="scientific">Mycobacterium tuberculosis</name>
    <dbReference type="NCBI Taxonomy" id="1773"/>
    <lineage>
        <taxon>Bacteria</taxon>
        <taxon>Bacillati</taxon>
        <taxon>Actinomycetota</taxon>
        <taxon>Actinomycetes</taxon>
        <taxon>Mycobacteriales</taxon>
        <taxon>Mycobacteriaceae</taxon>
        <taxon>Mycobacterium</taxon>
        <taxon>Mycobacterium tuberculosis complex</taxon>
    </lineage>
</organism>
<dbReference type="InterPro" id="IPR002347">
    <property type="entry name" value="SDR_fam"/>
</dbReference>
<dbReference type="PRINTS" id="PR00081">
    <property type="entry name" value="GDHRDH"/>
</dbReference>
<dbReference type="PANTHER" id="PTHR44196:SF1">
    <property type="entry name" value="DEHYDROGENASE_REDUCTASE SDR FAMILY MEMBER 7B"/>
    <property type="match status" value="1"/>
</dbReference>
<sequence>MEHTVKDILGRFDHVDYLVNNAGRSIRRSVVNSTDRLHDYERVMAVNYFGAVRMVLALLPHWRERRFGHVVNVSSAGVQARNPKYSSYLPTKAALDAFADVVASETLSDHITFTNIHMPLVATPMIVPSRRLNPVRAISAERAAAMVIRGLVEKPARIDTPLGTLAEAGNYVAPRLSRRILHQLYLGYPDSAAAQGISRPDADRPPAPRRPRRSARAGVPRPLRRLGRLVPGVHW</sequence>
<reference evidence="6" key="1">
    <citation type="submission" date="2015-03" db="EMBL/GenBank/DDBJ databases">
        <authorList>
            <consortium name="Pathogen Informatics"/>
        </authorList>
    </citation>
    <scope>NUCLEOTIDE SEQUENCE [LARGE SCALE GENOMIC DNA]</scope>
    <source>
        <strain evidence="6">K00500041</strain>
    </source>
</reference>
<dbReference type="CDD" id="cd05233">
    <property type="entry name" value="SDR_c"/>
    <property type="match status" value="1"/>
</dbReference>
<proteinExistence type="inferred from homology"/>
<dbReference type="InterPro" id="IPR036291">
    <property type="entry name" value="NAD(P)-bd_dom_sf"/>
</dbReference>
<dbReference type="PANTHER" id="PTHR44196">
    <property type="entry name" value="DEHYDROGENASE/REDUCTASE SDR FAMILY MEMBER 7B"/>
    <property type="match status" value="1"/>
</dbReference>
<evidence type="ECO:0000256" key="1">
    <source>
        <dbReference type="ARBA" id="ARBA00006484"/>
    </source>
</evidence>
<dbReference type="STRING" id="115862.BBG46_17665"/>
<dbReference type="EMBL" id="CSAE01000142">
    <property type="protein sequence ID" value="COV55302.1"/>
    <property type="molecule type" value="Genomic_DNA"/>
</dbReference>